<organism evidence="1 2">
    <name type="scientific">Zalaria obscura</name>
    <dbReference type="NCBI Taxonomy" id="2024903"/>
    <lineage>
        <taxon>Eukaryota</taxon>
        <taxon>Fungi</taxon>
        <taxon>Dikarya</taxon>
        <taxon>Ascomycota</taxon>
        <taxon>Pezizomycotina</taxon>
        <taxon>Dothideomycetes</taxon>
        <taxon>Dothideomycetidae</taxon>
        <taxon>Dothideales</taxon>
        <taxon>Zalariaceae</taxon>
        <taxon>Zalaria</taxon>
    </lineage>
</organism>
<evidence type="ECO:0000313" key="1">
    <source>
        <dbReference type="EMBL" id="KAK8194295.1"/>
    </source>
</evidence>
<dbReference type="EMBL" id="JAMKPW020000043">
    <property type="protein sequence ID" value="KAK8194295.1"/>
    <property type="molecule type" value="Genomic_DNA"/>
</dbReference>
<dbReference type="Proteomes" id="UP001320706">
    <property type="component" value="Unassembled WGS sequence"/>
</dbReference>
<reference evidence="1" key="1">
    <citation type="submission" date="2024-02" db="EMBL/GenBank/DDBJ databases">
        <title>Metagenome Assembled Genome of Zalaria obscura JY119.</title>
        <authorList>
            <person name="Vighnesh L."/>
            <person name="Jagadeeshwari U."/>
            <person name="Venkata Ramana C."/>
            <person name="Sasikala C."/>
        </authorList>
    </citation>
    <scope>NUCLEOTIDE SEQUENCE</scope>
    <source>
        <strain evidence="1">JY119</strain>
    </source>
</reference>
<comment type="caution">
    <text evidence="1">The sequence shown here is derived from an EMBL/GenBank/DDBJ whole genome shotgun (WGS) entry which is preliminary data.</text>
</comment>
<accession>A0ACC3S687</accession>
<protein>
    <submittedName>
        <fullName evidence="1">Uncharacterized protein</fullName>
    </submittedName>
</protein>
<keyword evidence="2" id="KW-1185">Reference proteome</keyword>
<evidence type="ECO:0000313" key="2">
    <source>
        <dbReference type="Proteomes" id="UP001320706"/>
    </source>
</evidence>
<sequence length="557" mass="60985">MPLRRHARTSYGLGYARRSNSASQSSNGQGIIGAGYMAPYYGQLGSLVAPSSPWSLTPDGSTFPSLFFLDSDAFRYEQLSIQKPHVRVPPEVLEALGGPSELRDMIETYFLTTHTWLPMISKKRLYQYLANPLVEPGADFALLFLAMKLISSERDADSPAQGPSYMLARLFYSHIESQNVFSIQFLQAVILIGAPADATKVSEKQVYYAPLLTLSDVLLGPSRKREDAYGGPFYYLTVNGKYVNAGHRGKPLATTEPPLDLTLPQDDSAWDRGEMLAAAPLALSASPAIRAAAFARSCQSVHLLGRVVTHLNDHRLPLDFRFDEALQLHRTGQALASLLPTEADDDDPLVKPTLCSAMALVYSALLILYDTYACSHRMPENAPETQPVMSGAAITGLKVVREQALALGRRTRVFVESIGLGIVSPLILNALYEAAATYAWHVRESDDPEDADKLLELKEILRVLDRKWKAADNRGDRVPLPKCCSVILNRATRFSKGSGGNWHIQMLIVVPSHPSAGLISTGGRDDQAAAEVETLTPDAYNRGIAPPMLFKMTQPCA</sequence>
<proteinExistence type="predicted"/>
<name>A0ACC3S687_9PEZI</name>
<gene>
    <name evidence="1" type="ORF">M8818_007483</name>
</gene>